<name>A0A480ARU8_9BURK</name>
<dbReference type="InterPro" id="IPR004565">
    <property type="entry name" value="OM_lipoprot_LolB"/>
</dbReference>
<comment type="similarity">
    <text evidence="2">Belongs to the LolB family.</text>
</comment>
<feature type="signal peptide" evidence="13">
    <location>
        <begin position="1"/>
        <end position="22"/>
    </location>
</feature>
<keyword evidence="15" id="KW-1185">Reference proteome</keyword>
<keyword evidence="6 13" id="KW-0732">Signal</keyword>
<evidence type="ECO:0000256" key="5">
    <source>
        <dbReference type="ARBA" id="ARBA00022448"/>
    </source>
</evidence>
<evidence type="ECO:0000256" key="8">
    <source>
        <dbReference type="ARBA" id="ARBA00023136"/>
    </source>
</evidence>
<dbReference type="AlphaFoldDB" id="A0A480ARU8"/>
<keyword evidence="5" id="KW-0813">Transport</keyword>
<dbReference type="EMBL" id="BJCL01000008">
    <property type="protein sequence ID" value="GCL64141.1"/>
    <property type="molecule type" value="Genomic_DNA"/>
</dbReference>
<evidence type="ECO:0000256" key="4">
    <source>
        <dbReference type="ARBA" id="ARBA00016202"/>
    </source>
</evidence>
<feature type="chain" id="PRO_5019784973" description="Outer-membrane lipoprotein LolB" evidence="13">
    <location>
        <begin position="23"/>
        <end position="175"/>
    </location>
</feature>
<dbReference type="InterPro" id="IPR029046">
    <property type="entry name" value="LolA/LolB/LppX"/>
</dbReference>
<evidence type="ECO:0000256" key="7">
    <source>
        <dbReference type="ARBA" id="ARBA00022927"/>
    </source>
</evidence>
<gene>
    <name evidence="14" type="ORF">AQPW35_32220</name>
</gene>
<sequence>MTLSGLGRLAALAALAGLTACASVPPPATGVLSGRLSVRVDGQPERAVSAGFDLSGDAERGSLVLSGPLGATAARADWSPGSAVLRSGASETRHADLDSLGQAALGEPLPMAALFSWLRGRAWAGAPSQPRPDGQPGFHQLGWQIDLSRWADGALEAVRLAPPAITVRARLEVAG</sequence>
<evidence type="ECO:0000256" key="3">
    <source>
        <dbReference type="ARBA" id="ARBA00011245"/>
    </source>
</evidence>
<evidence type="ECO:0000256" key="2">
    <source>
        <dbReference type="ARBA" id="ARBA00009696"/>
    </source>
</evidence>
<evidence type="ECO:0000256" key="9">
    <source>
        <dbReference type="ARBA" id="ARBA00023139"/>
    </source>
</evidence>
<keyword evidence="8" id="KW-0472">Membrane</keyword>
<keyword evidence="11" id="KW-0998">Cell outer membrane</keyword>
<keyword evidence="10" id="KW-0143">Chaperone</keyword>
<reference evidence="15" key="1">
    <citation type="submission" date="2019-03" db="EMBL/GenBank/DDBJ databases">
        <title>Aquabacterium pictum sp.nov., the first bacteriochlorophyll a-containing freshwater bacterium in the genus Aquabacterium of the class Betaproteobacteria.</title>
        <authorList>
            <person name="Hirose S."/>
            <person name="Tank M."/>
            <person name="Hara E."/>
            <person name="Tamaki H."/>
            <person name="Takaichi S."/>
            <person name="Haruta S."/>
            <person name="Hanada S."/>
        </authorList>
    </citation>
    <scope>NUCLEOTIDE SEQUENCE [LARGE SCALE GENOMIC DNA]</scope>
    <source>
        <strain evidence="15">W35</strain>
    </source>
</reference>
<dbReference type="Proteomes" id="UP000301751">
    <property type="component" value="Unassembled WGS sequence"/>
</dbReference>
<evidence type="ECO:0000256" key="6">
    <source>
        <dbReference type="ARBA" id="ARBA00022729"/>
    </source>
</evidence>
<protein>
    <recommendedName>
        <fullName evidence="4">Outer-membrane lipoprotein LolB</fullName>
    </recommendedName>
</protein>
<accession>A0A480ARU8</accession>
<organism evidence="14 15">
    <name type="scientific">Pseudaquabacterium pictum</name>
    <dbReference type="NCBI Taxonomy" id="2315236"/>
    <lineage>
        <taxon>Bacteria</taxon>
        <taxon>Pseudomonadati</taxon>
        <taxon>Pseudomonadota</taxon>
        <taxon>Betaproteobacteria</taxon>
        <taxon>Burkholderiales</taxon>
        <taxon>Sphaerotilaceae</taxon>
        <taxon>Pseudaquabacterium</taxon>
    </lineage>
</organism>
<dbReference type="RefSeq" id="WP_228027141.1">
    <property type="nucleotide sequence ID" value="NZ_BJCL01000008.1"/>
</dbReference>
<evidence type="ECO:0000256" key="1">
    <source>
        <dbReference type="ARBA" id="ARBA00004459"/>
    </source>
</evidence>
<evidence type="ECO:0000313" key="15">
    <source>
        <dbReference type="Proteomes" id="UP000301751"/>
    </source>
</evidence>
<dbReference type="Gene3D" id="2.50.20.10">
    <property type="entry name" value="Lipoprotein localisation LolA/LolB/LppX"/>
    <property type="match status" value="1"/>
</dbReference>
<evidence type="ECO:0000256" key="11">
    <source>
        <dbReference type="ARBA" id="ARBA00023237"/>
    </source>
</evidence>
<keyword evidence="9" id="KW-0564">Palmitate</keyword>
<dbReference type="Pfam" id="PF03550">
    <property type="entry name" value="LolB"/>
    <property type="match status" value="1"/>
</dbReference>
<dbReference type="GO" id="GO:0009279">
    <property type="term" value="C:cell outer membrane"/>
    <property type="evidence" value="ECO:0007669"/>
    <property type="project" value="UniProtKB-SubCell"/>
</dbReference>
<comment type="subcellular location">
    <subcellularLocation>
        <location evidence="1">Cell outer membrane</location>
        <topology evidence="1">Lipid-anchor</topology>
    </subcellularLocation>
</comment>
<dbReference type="SUPFAM" id="SSF89392">
    <property type="entry name" value="Prokaryotic lipoproteins and lipoprotein localization factors"/>
    <property type="match status" value="1"/>
</dbReference>
<evidence type="ECO:0000256" key="13">
    <source>
        <dbReference type="SAM" id="SignalP"/>
    </source>
</evidence>
<dbReference type="GO" id="GO:0015031">
    <property type="term" value="P:protein transport"/>
    <property type="evidence" value="ECO:0007669"/>
    <property type="project" value="UniProtKB-KW"/>
</dbReference>
<comment type="subunit">
    <text evidence="3">Monomer.</text>
</comment>
<evidence type="ECO:0000313" key="14">
    <source>
        <dbReference type="EMBL" id="GCL64141.1"/>
    </source>
</evidence>
<evidence type="ECO:0000256" key="10">
    <source>
        <dbReference type="ARBA" id="ARBA00023186"/>
    </source>
</evidence>
<evidence type="ECO:0000256" key="12">
    <source>
        <dbReference type="ARBA" id="ARBA00023288"/>
    </source>
</evidence>
<keyword evidence="7" id="KW-0653">Protein transport</keyword>
<keyword evidence="12" id="KW-0449">Lipoprotein</keyword>
<dbReference type="CDD" id="cd16326">
    <property type="entry name" value="LolB"/>
    <property type="match status" value="1"/>
</dbReference>
<comment type="caution">
    <text evidence="14">The sequence shown here is derived from an EMBL/GenBank/DDBJ whole genome shotgun (WGS) entry which is preliminary data.</text>
</comment>
<proteinExistence type="inferred from homology"/>